<evidence type="ECO:0000313" key="2">
    <source>
        <dbReference type="Proteomes" id="UP001219355"/>
    </source>
</evidence>
<evidence type="ECO:0000313" key="1">
    <source>
        <dbReference type="EMBL" id="WEW55023.1"/>
    </source>
</evidence>
<gene>
    <name evidence="1" type="ORF">PRK78_000450</name>
</gene>
<keyword evidence="2" id="KW-1185">Reference proteome</keyword>
<accession>A0AAF0DB41</accession>
<organism evidence="1 2">
    <name type="scientific">Emydomyces testavorans</name>
    <dbReference type="NCBI Taxonomy" id="2070801"/>
    <lineage>
        <taxon>Eukaryota</taxon>
        <taxon>Fungi</taxon>
        <taxon>Dikarya</taxon>
        <taxon>Ascomycota</taxon>
        <taxon>Pezizomycotina</taxon>
        <taxon>Eurotiomycetes</taxon>
        <taxon>Eurotiomycetidae</taxon>
        <taxon>Onygenales</taxon>
        <taxon>Nannizziopsiaceae</taxon>
        <taxon>Emydomyces</taxon>
    </lineage>
</organism>
<dbReference type="Proteomes" id="UP001219355">
    <property type="component" value="Chromosome 1"/>
</dbReference>
<protein>
    <submittedName>
        <fullName evidence="1">Uncharacterized protein</fullName>
    </submittedName>
</protein>
<sequence>MITELYHSCAWNHLAFALNAILKYSEVAFNLAAADNFPTPLVLKETGSQLIIARTRVILGLCERLTSVCAEAATRDLQIQVLLEKHQLWPPHCLAEHSLAKIQRLFVEVWDNVDIDQGPNSEYLLGASDAFMGANLPMIDEDLKKQIEILKQDIDDLLKDPFCLLCVIRSECYLYNVEIRGDIMPCSNRHHHFWFHKLRVPGRQTVPHNRVHVDQKVREQDVPKYRGYLTGKDNLFLIHFEKPEARQRFKFLRAALIHDLASTSLKFDLRFMPAG</sequence>
<dbReference type="EMBL" id="CP120627">
    <property type="protein sequence ID" value="WEW55023.1"/>
    <property type="molecule type" value="Genomic_DNA"/>
</dbReference>
<dbReference type="AlphaFoldDB" id="A0AAF0DB41"/>
<reference evidence="1" key="1">
    <citation type="submission" date="2023-03" db="EMBL/GenBank/DDBJ databases">
        <title>Emydomyces testavorans Genome Sequence.</title>
        <authorList>
            <person name="Hoyer L."/>
        </authorList>
    </citation>
    <scope>NUCLEOTIDE SEQUENCE</scope>
    <source>
        <strain evidence="1">16-2883</strain>
    </source>
</reference>
<name>A0AAF0DB41_9EURO</name>
<proteinExistence type="predicted"/>